<dbReference type="GO" id="GO:0000155">
    <property type="term" value="F:phosphorelay sensor kinase activity"/>
    <property type="evidence" value="ECO:0007669"/>
    <property type="project" value="InterPro"/>
</dbReference>
<evidence type="ECO:0000256" key="2">
    <source>
        <dbReference type="ARBA" id="ARBA00012438"/>
    </source>
</evidence>
<evidence type="ECO:0000256" key="1">
    <source>
        <dbReference type="ARBA" id="ARBA00000085"/>
    </source>
</evidence>
<keyword evidence="6 13" id="KW-0418">Kinase</keyword>
<feature type="domain" description="Histidine kinase" evidence="10">
    <location>
        <begin position="218"/>
        <end position="455"/>
    </location>
</feature>
<dbReference type="InterPro" id="IPR013767">
    <property type="entry name" value="PAS_fold"/>
</dbReference>
<dbReference type="PANTHER" id="PTHR43065">
    <property type="entry name" value="SENSOR HISTIDINE KINASE"/>
    <property type="match status" value="1"/>
</dbReference>
<dbReference type="Pfam" id="PF02518">
    <property type="entry name" value="HATPase_c"/>
    <property type="match status" value="1"/>
</dbReference>
<protein>
    <recommendedName>
        <fullName evidence="2">histidine kinase</fullName>
        <ecNumber evidence="2">2.7.13.3</ecNumber>
    </recommendedName>
</protein>
<dbReference type="SUPFAM" id="SSF55874">
    <property type="entry name" value="ATPase domain of HSP90 chaperone/DNA topoisomerase II/histidine kinase"/>
    <property type="match status" value="1"/>
</dbReference>
<dbReference type="PROSITE" id="PS50113">
    <property type="entry name" value="PAC"/>
    <property type="match status" value="1"/>
</dbReference>
<organism evidence="13 14">
    <name type="scientific">Bradyrhizobium nitroreducens</name>
    <dbReference type="NCBI Taxonomy" id="709803"/>
    <lineage>
        <taxon>Bacteria</taxon>
        <taxon>Pseudomonadati</taxon>
        <taxon>Pseudomonadota</taxon>
        <taxon>Alphaproteobacteria</taxon>
        <taxon>Hyphomicrobiales</taxon>
        <taxon>Nitrobacteraceae</taxon>
        <taxon>Bradyrhizobium</taxon>
    </lineage>
</organism>
<dbReference type="PANTHER" id="PTHR43065:SF42">
    <property type="entry name" value="TWO-COMPONENT SENSOR PPRA"/>
    <property type="match status" value="1"/>
</dbReference>
<dbReference type="InterPro" id="IPR003661">
    <property type="entry name" value="HisK_dim/P_dom"/>
</dbReference>
<dbReference type="CDD" id="cd00130">
    <property type="entry name" value="PAS"/>
    <property type="match status" value="1"/>
</dbReference>
<evidence type="ECO:0000256" key="8">
    <source>
        <dbReference type="ARBA" id="ARBA00023012"/>
    </source>
</evidence>
<feature type="domain" description="PAS" evidence="11">
    <location>
        <begin position="67"/>
        <end position="131"/>
    </location>
</feature>
<dbReference type="PROSITE" id="PS50112">
    <property type="entry name" value="PAS"/>
    <property type="match status" value="1"/>
</dbReference>
<sequence length="455" mass="50088">MPKATHSPEAIEPDSLLKLVTSSGAIEFDREREGAWIEVIRKMDEVYSDLLRYEVDLEHKNAELEEAQAFVTNVIESVSDILVVCDAKGLVQQVNSAFQHALGRSVEDVVGKNIADVIDAADAAKIVPLLKPRGTPDVVDGELRFSTDGGSTDLFAINSSPRHDHRGRFIGVVLTGRPIGELRRAYEALHKAHHELQRAQRQLVEQEKMASLGRLVAGVAHELNNPISFVYGNIHTLIRYRAAIVAYLDAIHGKSRASDLAALKKSLRIDDVIEDFGPLIEGTMEGAVRISEIVKNLRRLSFSKLGEVERVNIERLINTAVLWAVRTKQVRIDLQMELEPELWISGNEGQLHQVIVNLVENAIDAMRGTELPRLVVSAAREGNEISLRISDNGPGIDKDHISHIFEPFFTTKRVGEGTGLGLWISYGIVREHGGELLAANAPEGGATFSFVLPAA</sequence>
<keyword evidence="4" id="KW-0808">Transferase</keyword>
<keyword evidence="9" id="KW-0175">Coiled coil</keyword>
<dbReference type="EMBL" id="LFJC01000003">
    <property type="protein sequence ID" value="PIT01362.1"/>
    <property type="molecule type" value="Genomic_DNA"/>
</dbReference>
<keyword evidence="7" id="KW-0067">ATP-binding</keyword>
<evidence type="ECO:0000256" key="4">
    <source>
        <dbReference type="ARBA" id="ARBA00022679"/>
    </source>
</evidence>
<dbReference type="Gene3D" id="1.10.287.130">
    <property type="match status" value="1"/>
</dbReference>
<evidence type="ECO:0000259" key="12">
    <source>
        <dbReference type="PROSITE" id="PS50113"/>
    </source>
</evidence>
<dbReference type="PRINTS" id="PR00344">
    <property type="entry name" value="BCTRLSENSOR"/>
</dbReference>
<keyword evidence="14" id="KW-1185">Reference proteome</keyword>
<dbReference type="SUPFAM" id="SSF47384">
    <property type="entry name" value="Homodimeric domain of signal transducing histidine kinase"/>
    <property type="match status" value="1"/>
</dbReference>
<dbReference type="NCBIfam" id="TIGR00229">
    <property type="entry name" value="sensory_box"/>
    <property type="match status" value="1"/>
</dbReference>
<feature type="domain" description="PAC" evidence="12">
    <location>
        <begin position="139"/>
        <end position="191"/>
    </location>
</feature>
<dbReference type="GO" id="GO:0006355">
    <property type="term" value="P:regulation of DNA-templated transcription"/>
    <property type="evidence" value="ECO:0007669"/>
    <property type="project" value="InterPro"/>
</dbReference>
<proteinExistence type="predicted"/>
<dbReference type="SMART" id="SM00387">
    <property type="entry name" value="HATPase_c"/>
    <property type="match status" value="1"/>
</dbReference>
<dbReference type="SMART" id="SM00091">
    <property type="entry name" value="PAS"/>
    <property type="match status" value="1"/>
</dbReference>
<evidence type="ECO:0000259" key="10">
    <source>
        <dbReference type="PROSITE" id="PS50109"/>
    </source>
</evidence>
<dbReference type="InterPro" id="IPR005467">
    <property type="entry name" value="His_kinase_dom"/>
</dbReference>
<dbReference type="GO" id="GO:0005524">
    <property type="term" value="F:ATP binding"/>
    <property type="evidence" value="ECO:0007669"/>
    <property type="project" value="UniProtKB-KW"/>
</dbReference>
<feature type="coiled-coil region" evidence="9">
    <location>
        <begin position="179"/>
        <end position="209"/>
    </location>
</feature>
<comment type="catalytic activity">
    <reaction evidence="1">
        <text>ATP + protein L-histidine = ADP + protein N-phospho-L-histidine.</text>
        <dbReference type="EC" id="2.7.13.3"/>
    </reaction>
</comment>
<dbReference type="Pfam" id="PF00989">
    <property type="entry name" value="PAS"/>
    <property type="match status" value="1"/>
</dbReference>
<evidence type="ECO:0000259" key="11">
    <source>
        <dbReference type="PROSITE" id="PS50112"/>
    </source>
</evidence>
<dbReference type="InterPro" id="IPR003594">
    <property type="entry name" value="HATPase_dom"/>
</dbReference>
<keyword evidence="5" id="KW-0547">Nucleotide-binding</keyword>
<gene>
    <name evidence="13" type="ORF">TSA1_11770</name>
</gene>
<dbReference type="InterPro" id="IPR036097">
    <property type="entry name" value="HisK_dim/P_sf"/>
</dbReference>
<evidence type="ECO:0000256" key="9">
    <source>
        <dbReference type="SAM" id="Coils"/>
    </source>
</evidence>
<keyword evidence="3" id="KW-0597">Phosphoprotein</keyword>
<dbReference type="SUPFAM" id="SSF55785">
    <property type="entry name" value="PYP-like sensor domain (PAS domain)"/>
    <property type="match status" value="1"/>
</dbReference>
<dbReference type="InterPro" id="IPR004358">
    <property type="entry name" value="Sig_transdc_His_kin-like_C"/>
</dbReference>
<evidence type="ECO:0000256" key="7">
    <source>
        <dbReference type="ARBA" id="ARBA00022840"/>
    </source>
</evidence>
<keyword evidence="8" id="KW-0902">Two-component regulatory system</keyword>
<dbReference type="Gene3D" id="3.30.565.10">
    <property type="entry name" value="Histidine kinase-like ATPase, C-terminal domain"/>
    <property type="match status" value="1"/>
</dbReference>
<dbReference type="InterPro" id="IPR000014">
    <property type="entry name" value="PAS"/>
</dbReference>
<dbReference type="RefSeq" id="WP_100176588.1">
    <property type="nucleotide sequence ID" value="NZ_LFJC01000003.1"/>
</dbReference>
<dbReference type="InterPro" id="IPR035965">
    <property type="entry name" value="PAS-like_dom_sf"/>
</dbReference>
<dbReference type="EC" id="2.7.13.3" evidence="2"/>
<dbReference type="CDD" id="cd00082">
    <property type="entry name" value="HisKA"/>
    <property type="match status" value="1"/>
</dbReference>
<dbReference type="Gene3D" id="3.30.450.20">
    <property type="entry name" value="PAS domain"/>
    <property type="match status" value="1"/>
</dbReference>
<reference evidence="13 14" key="1">
    <citation type="submission" date="2015-06" db="EMBL/GenBank/DDBJ databases">
        <title>Comparative genome analysis of nirS-carrying Bradyrhizobium sp. strains.</title>
        <authorList>
            <person name="Ishii S."/>
            <person name="Jang J."/>
            <person name="Nishizawa T."/>
            <person name="Senoo K."/>
        </authorList>
    </citation>
    <scope>NUCLEOTIDE SEQUENCE [LARGE SCALE GENOMIC DNA]</scope>
    <source>
        <strain evidence="13 14">TSA1</strain>
    </source>
</reference>
<evidence type="ECO:0000313" key="14">
    <source>
        <dbReference type="Proteomes" id="UP000228930"/>
    </source>
</evidence>
<evidence type="ECO:0000256" key="6">
    <source>
        <dbReference type="ARBA" id="ARBA00022777"/>
    </source>
</evidence>
<name>A0A2M6U9U2_9BRAD</name>
<dbReference type="Proteomes" id="UP000228930">
    <property type="component" value="Unassembled WGS sequence"/>
</dbReference>
<comment type="caution">
    <text evidence="13">The sequence shown here is derived from an EMBL/GenBank/DDBJ whole genome shotgun (WGS) entry which is preliminary data.</text>
</comment>
<dbReference type="AlphaFoldDB" id="A0A2M6U9U2"/>
<evidence type="ECO:0000313" key="13">
    <source>
        <dbReference type="EMBL" id="PIT01362.1"/>
    </source>
</evidence>
<evidence type="ECO:0000256" key="3">
    <source>
        <dbReference type="ARBA" id="ARBA00022553"/>
    </source>
</evidence>
<evidence type="ECO:0000256" key="5">
    <source>
        <dbReference type="ARBA" id="ARBA00022741"/>
    </source>
</evidence>
<dbReference type="InterPro" id="IPR000700">
    <property type="entry name" value="PAS-assoc_C"/>
</dbReference>
<dbReference type="InterPro" id="IPR036890">
    <property type="entry name" value="HATPase_C_sf"/>
</dbReference>
<dbReference type="PROSITE" id="PS50109">
    <property type="entry name" value="HIS_KIN"/>
    <property type="match status" value="1"/>
</dbReference>
<accession>A0A2M6U9U2</accession>